<dbReference type="AlphaFoldDB" id="A0A816K0F4"/>
<name>A0A816K0F4_BRANA</name>
<sequence>MGMSKSIKVIVSLAFVVFLAFAATKIEAARTIDYHVIEKGDHAFGCDRLHPQSCKKQAASHYHKGCEESQHCRDLLDRKSESTK</sequence>
<dbReference type="PANTHER" id="PTHR34270">
    <property type="entry name" value="PROTEIN RALF-LIKE 15-RELATED"/>
    <property type="match status" value="1"/>
</dbReference>
<reference evidence="9" key="1">
    <citation type="submission" date="2021-01" db="EMBL/GenBank/DDBJ databases">
        <authorList>
            <consortium name="Genoscope - CEA"/>
            <person name="William W."/>
        </authorList>
    </citation>
    <scope>NUCLEOTIDE SEQUENCE</scope>
</reference>
<evidence type="ECO:0000256" key="4">
    <source>
        <dbReference type="ARBA" id="ARBA00022702"/>
    </source>
</evidence>
<organism evidence="9">
    <name type="scientific">Brassica napus</name>
    <name type="common">Rape</name>
    <dbReference type="NCBI Taxonomy" id="3708"/>
    <lineage>
        <taxon>Eukaryota</taxon>
        <taxon>Viridiplantae</taxon>
        <taxon>Streptophyta</taxon>
        <taxon>Embryophyta</taxon>
        <taxon>Tracheophyta</taxon>
        <taxon>Spermatophyta</taxon>
        <taxon>Magnoliopsida</taxon>
        <taxon>eudicotyledons</taxon>
        <taxon>Gunneridae</taxon>
        <taxon>Pentapetalae</taxon>
        <taxon>rosids</taxon>
        <taxon>malvids</taxon>
        <taxon>Brassicales</taxon>
        <taxon>Brassicaceae</taxon>
        <taxon>Brassiceae</taxon>
        <taxon>Brassica</taxon>
    </lineage>
</organism>
<comment type="similarity">
    <text evidence="2">Belongs to the plant rapid alkalinization factor (RALF) family.</text>
</comment>
<dbReference type="GO" id="GO:0005179">
    <property type="term" value="F:hormone activity"/>
    <property type="evidence" value="ECO:0007669"/>
    <property type="project" value="UniProtKB-KW"/>
</dbReference>
<feature type="chain" id="PRO_5032552906" evidence="8">
    <location>
        <begin position="29"/>
        <end position="84"/>
    </location>
</feature>
<dbReference type="SMR" id="A0A816K0F4"/>
<dbReference type="Pfam" id="PF05498">
    <property type="entry name" value="RALF"/>
    <property type="match status" value="1"/>
</dbReference>
<evidence type="ECO:0000256" key="8">
    <source>
        <dbReference type="SAM" id="SignalP"/>
    </source>
</evidence>
<proteinExistence type="inferred from homology"/>
<dbReference type="Proteomes" id="UP001295469">
    <property type="component" value="Chromosome C02"/>
</dbReference>
<dbReference type="GO" id="GO:0040008">
    <property type="term" value="P:regulation of growth"/>
    <property type="evidence" value="ECO:0007669"/>
    <property type="project" value="UniProtKB-ARBA"/>
</dbReference>
<evidence type="ECO:0000256" key="7">
    <source>
        <dbReference type="ARBA" id="ARBA00037228"/>
    </source>
</evidence>
<evidence type="ECO:0000256" key="6">
    <source>
        <dbReference type="ARBA" id="ARBA00023157"/>
    </source>
</evidence>
<dbReference type="GO" id="GO:0005576">
    <property type="term" value="C:extracellular region"/>
    <property type="evidence" value="ECO:0007669"/>
    <property type="project" value="UniProtKB-SubCell"/>
</dbReference>
<evidence type="ECO:0000256" key="1">
    <source>
        <dbReference type="ARBA" id="ARBA00004613"/>
    </source>
</evidence>
<evidence type="ECO:0000256" key="2">
    <source>
        <dbReference type="ARBA" id="ARBA00009178"/>
    </source>
</evidence>
<evidence type="ECO:0000256" key="3">
    <source>
        <dbReference type="ARBA" id="ARBA00022525"/>
    </source>
</evidence>
<comment type="function">
    <text evidence="7">Cell signaling peptide that may regulate plant stress, growth, and development. Mediates a rapid alkalinization of extracellular space by mediating a transient increase in the cytoplasmic Ca(2+) concentration leading to a calcium-dependent signaling events through a cell surface receptor and a concomitant activation of some intracellular mitogen-activated protein kinases.</text>
</comment>
<keyword evidence="6" id="KW-1015">Disulfide bond</keyword>
<keyword evidence="5 8" id="KW-0732">Signal</keyword>
<accession>A0A816K0F4</accession>
<dbReference type="InterPro" id="IPR008801">
    <property type="entry name" value="RALF"/>
</dbReference>
<comment type="subcellular location">
    <subcellularLocation>
        <location evidence="1">Secreted</location>
    </subcellularLocation>
</comment>
<dbReference type="PANTHER" id="PTHR34270:SF8">
    <property type="entry name" value="(RAPE) HYPOTHETICAL PROTEIN"/>
    <property type="match status" value="1"/>
</dbReference>
<keyword evidence="4" id="KW-0372">Hormone</keyword>
<keyword evidence="3" id="KW-0964">Secreted</keyword>
<evidence type="ECO:0000256" key="5">
    <source>
        <dbReference type="ARBA" id="ARBA00022729"/>
    </source>
</evidence>
<evidence type="ECO:0000313" key="9">
    <source>
        <dbReference type="EMBL" id="CAF1884731.1"/>
    </source>
</evidence>
<feature type="signal peptide" evidence="8">
    <location>
        <begin position="1"/>
        <end position="28"/>
    </location>
</feature>
<dbReference type="EMBL" id="HG994366">
    <property type="protein sequence ID" value="CAF1884731.1"/>
    <property type="molecule type" value="Genomic_DNA"/>
</dbReference>
<protein>
    <submittedName>
        <fullName evidence="9">(rape) hypothetical protein</fullName>
    </submittedName>
</protein>
<gene>
    <name evidence="9" type="ORF">DARMORV10_C02P06600.1</name>
</gene>